<accession>A0ABU6YUA3</accession>
<evidence type="ECO:0000256" key="1">
    <source>
        <dbReference type="SAM" id="MobiDB-lite"/>
    </source>
</evidence>
<dbReference type="InterPro" id="IPR036875">
    <property type="entry name" value="Znf_CCHC_sf"/>
</dbReference>
<keyword evidence="3" id="KW-1185">Reference proteome</keyword>
<protein>
    <recommendedName>
        <fullName evidence="4">CCHC-type domain-containing protein</fullName>
    </recommendedName>
</protein>
<dbReference type="Proteomes" id="UP001341840">
    <property type="component" value="Unassembled WGS sequence"/>
</dbReference>
<evidence type="ECO:0008006" key="4">
    <source>
        <dbReference type="Google" id="ProtNLM"/>
    </source>
</evidence>
<proteinExistence type="predicted"/>
<evidence type="ECO:0000313" key="3">
    <source>
        <dbReference type="Proteomes" id="UP001341840"/>
    </source>
</evidence>
<reference evidence="2 3" key="1">
    <citation type="journal article" date="2023" name="Plants (Basel)">
        <title>Bridging the Gap: Combining Genomics and Transcriptomics Approaches to Understand Stylosanthes scabra, an Orphan Legume from the Brazilian Caatinga.</title>
        <authorList>
            <person name="Ferreira-Neto J.R.C."/>
            <person name="da Silva M.D."/>
            <person name="Binneck E."/>
            <person name="de Melo N.F."/>
            <person name="da Silva R.H."/>
            <person name="de Melo A.L.T.M."/>
            <person name="Pandolfi V."/>
            <person name="Bustamante F.O."/>
            <person name="Brasileiro-Vidal A.C."/>
            <person name="Benko-Iseppon A.M."/>
        </authorList>
    </citation>
    <scope>NUCLEOTIDE SEQUENCE [LARGE SCALE GENOMIC DNA]</scope>
    <source>
        <tissue evidence="2">Leaves</tissue>
    </source>
</reference>
<comment type="caution">
    <text evidence="2">The sequence shown here is derived from an EMBL/GenBank/DDBJ whole genome shotgun (WGS) entry which is preliminary data.</text>
</comment>
<sequence length="202" mass="21665">MRRKKNGRPVSTRIRNEMDMVERAKKRCSMCRQEGHTRRGCPNAPQGDPWSPRLGLHPVLDDGADGMMSHMGADVDPSVASVPEDEQSDESMALRRSGKMDHRDAADGVMAVTNAGNTGDEETVCDSAAEAEMPTDNLAEAMTGRRTGPGVMVDDTAAVMADNTENPDTADLGQDDTEGVALAYIPGPQRAESQDIPVQSNP</sequence>
<feature type="compositionally biased region" description="Basic and acidic residues" evidence="1">
    <location>
        <begin position="14"/>
        <end position="23"/>
    </location>
</feature>
<name>A0ABU6YUA3_9FABA</name>
<evidence type="ECO:0000313" key="2">
    <source>
        <dbReference type="EMBL" id="MED6213985.1"/>
    </source>
</evidence>
<organism evidence="2 3">
    <name type="scientific">Stylosanthes scabra</name>
    <dbReference type="NCBI Taxonomy" id="79078"/>
    <lineage>
        <taxon>Eukaryota</taxon>
        <taxon>Viridiplantae</taxon>
        <taxon>Streptophyta</taxon>
        <taxon>Embryophyta</taxon>
        <taxon>Tracheophyta</taxon>
        <taxon>Spermatophyta</taxon>
        <taxon>Magnoliopsida</taxon>
        <taxon>eudicotyledons</taxon>
        <taxon>Gunneridae</taxon>
        <taxon>Pentapetalae</taxon>
        <taxon>rosids</taxon>
        <taxon>fabids</taxon>
        <taxon>Fabales</taxon>
        <taxon>Fabaceae</taxon>
        <taxon>Papilionoideae</taxon>
        <taxon>50 kb inversion clade</taxon>
        <taxon>dalbergioids sensu lato</taxon>
        <taxon>Dalbergieae</taxon>
        <taxon>Pterocarpus clade</taxon>
        <taxon>Stylosanthes</taxon>
    </lineage>
</organism>
<feature type="region of interest" description="Disordered" evidence="1">
    <location>
        <begin position="1"/>
        <end position="103"/>
    </location>
</feature>
<gene>
    <name evidence="2" type="ORF">PIB30_098708</name>
</gene>
<dbReference type="EMBL" id="JASCZI010244210">
    <property type="protein sequence ID" value="MED6213985.1"/>
    <property type="molecule type" value="Genomic_DNA"/>
</dbReference>
<dbReference type="SUPFAM" id="SSF57756">
    <property type="entry name" value="Retrovirus zinc finger-like domains"/>
    <property type="match status" value="1"/>
</dbReference>